<name>A0A448XJU6_9PLAT</name>
<feature type="non-terminal residue" evidence="3">
    <location>
        <position position="185"/>
    </location>
</feature>
<sequence length="185" mass="19954">MWILALMMSVMVVQAKAQHMLIGVVERGVEGFFVQYNSLPYAARFPVRPHDEFLPTNLFFDMEICHNPLEFFVQYGSASTVTASGLAAGLGLITTTLQLLAPNLSSSDKRADYPTDSIGSIEAGRLDIQTSPVFSPGRTGLDAYLKDDSTSRVWAATADLMPKWRAQPGQLDPAGKTSAVAAAGL</sequence>
<dbReference type="Proteomes" id="UP000784294">
    <property type="component" value="Unassembled WGS sequence"/>
</dbReference>
<evidence type="ECO:0000256" key="1">
    <source>
        <dbReference type="SAM" id="MobiDB-lite"/>
    </source>
</evidence>
<proteinExistence type="predicted"/>
<dbReference type="AlphaFoldDB" id="A0A448XJU6"/>
<reference evidence="3" key="1">
    <citation type="submission" date="2018-11" db="EMBL/GenBank/DDBJ databases">
        <authorList>
            <consortium name="Pathogen Informatics"/>
        </authorList>
    </citation>
    <scope>NUCLEOTIDE SEQUENCE</scope>
</reference>
<feature type="chain" id="PRO_5019168894" evidence="2">
    <location>
        <begin position="18"/>
        <end position="185"/>
    </location>
</feature>
<evidence type="ECO:0000313" key="3">
    <source>
        <dbReference type="EMBL" id="VEL38380.1"/>
    </source>
</evidence>
<keyword evidence="4" id="KW-1185">Reference proteome</keyword>
<organism evidence="3 4">
    <name type="scientific">Protopolystoma xenopodis</name>
    <dbReference type="NCBI Taxonomy" id="117903"/>
    <lineage>
        <taxon>Eukaryota</taxon>
        <taxon>Metazoa</taxon>
        <taxon>Spiralia</taxon>
        <taxon>Lophotrochozoa</taxon>
        <taxon>Platyhelminthes</taxon>
        <taxon>Monogenea</taxon>
        <taxon>Polyopisthocotylea</taxon>
        <taxon>Polystomatidea</taxon>
        <taxon>Polystomatidae</taxon>
        <taxon>Protopolystoma</taxon>
    </lineage>
</organism>
<protein>
    <submittedName>
        <fullName evidence="3">Uncharacterized protein</fullName>
    </submittedName>
</protein>
<comment type="caution">
    <text evidence="3">The sequence shown here is derived from an EMBL/GenBank/DDBJ whole genome shotgun (WGS) entry which is preliminary data.</text>
</comment>
<feature type="signal peptide" evidence="2">
    <location>
        <begin position="1"/>
        <end position="17"/>
    </location>
</feature>
<evidence type="ECO:0000256" key="2">
    <source>
        <dbReference type="SAM" id="SignalP"/>
    </source>
</evidence>
<feature type="region of interest" description="Disordered" evidence="1">
    <location>
        <begin position="166"/>
        <end position="185"/>
    </location>
</feature>
<gene>
    <name evidence="3" type="ORF">PXEA_LOCUS31820</name>
</gene>
<dbReference type="EMBL" id="CAAALY010257742">
    <property type="protein sequence ID" value="VEL38380.1"/>
    <property type="molecule type" value="Genomic_DNA"/>
</dbReference>
<evidence type="ECO:0000313" key="4">
    <source>
        <dbReference type="Proteomes" id="UP000784294"/>
    </source>
</evidence>
<keyword evidence="2" id="KW-0732">Signal</keyword>
<accession>A0A448XJU6</accession>